<dbReference type="PANTHER" id="PTHR30255:SF2">
    <property type="entry name" value="SINGLE-STRANDED-DNA-SPECIFIC EXONUCLEASE RECJ"/>
    <property type="match status" value="1"/>
</dbReference>
<feature type="domain" description="DDH" evidence="6">
    <location>
        <begin position="78"/>
        <end position="228"/>
    </location>
</feature>
<dbReference type="InterPro" id="IPR038763">
    <property type="entry name" value="DHH_sf"/>
</dbReference>
<dbReference type="Pfam" id="PF01368">
    <property type="entry name" value="DHH"/>
    <property type="match status" value="1"/>
</dbReference>
<dbReference type="SUPFAM" id="SSF64182">
    <property type="entry name" value="DHH phosphoesterases"/>
    <property type="match status" value="1"/>
</dbReference>
<evidence type="ECO:0000256" key="4">
    <source>
        <dbReference type="ARBA" id="ARBA00022801"/>
    </source>
</evidence>
<dbReference type="InterPro" id="IPR051673">
    <property type="entry name" value="SSDNA_exonuclease_RecJ"/>
</dbReference>
<dbReference type="Pfam" id="PF02272">
    <property type="entry name" value="DHHA1"/>
    <property type="match status" value="1"/>
</dbReference>
<keyword evidence="4 9" id="KW-0378">Hydrolase</keyword>
<dbReference type="InterPro" id="IPR041122">
    <property type="entry name" value="RecJ_OB"/>
</dbReference>
<name>A0A377GZB0_9FUSO</name>
<evidence type="ECO:0000256" key="1">
    <source>
        <dbReference type="ARBA" id="ARBA00005915"/>
    </source>
</evidence>
<dbReference type="NCBIfam" id="TIGR00644">
    <property type="entry name" value="recJ"/>
    <property type="match status" value="1"/>
</dbReference>
<dbReference type="GO" id="GO:0006310">
    <property type="term" value="P:DNA recombination"/>
    <property type="evidence" value="ECO:0007669"/>
    <property type="project" value="InterPro"/>
</dbReference>
<dbReference type="Proteomes" id="UP000255328">
    <property type="component" value="Unassembled WGS sequence"/>
</dbReference>
<protein>
    <recommendedName>
        <fullName evidence="2">Single-stranded-DNA-specific exonuclease RecJ</fullName>
    </recommendedName>
</protein>
<evidence type="ECO:0000313" key="9">
    <source>
        <dbReference type="EMBL" id="STO31881.1"/>
    </source>
</evidence>
<evidence type="ECO:0000259" key="8">
    <source>
        <dbReference type="Pfam" id="PF17768"/>
    </source>
</evidence>
<evidence type="ECO:0000256" key="5">
    <source>
        <dbReference type="ARBA" id="ARBA00022839"/>
    </source>
</evidence>
<dbReference type="GO" id="GO:0003676">
    <property type="term" value="F:nucleic acid binding"/>
    <property type="evidence" value="ECO:0007669"/>
    <property type="project" value="InterPro"/>
</dbReference>
<dbReference type="Pfam" id="PF17768">
    <property type="entry name" value="RecJ_OB"/>
    <property type="match status" value="1"/>
</dbReference>
<accession>A0A377GZB0</accession>
<dbReference type="InterPro" id="IPR001667">
    <property type="entry name" value="DDH_dom"/>
</dbReference>
<dbReference type="AlphaFoldDB" id="A0A377GZB0"/>
<dbReference type="InterPro" id="IPR003156">
    <property type="entry name" value="DHHA1_dom"/>
</dbReference>
<evidence type="ECO:0000256" key="2">
    <source>
        <dbReference type="ARBA" id="ARBA00019841"/>
    </source>
</evidence>
<keyword evidence="3" id="KW-0540">Nuclease</keyword>
<dbReference type="GO" id="GO:0008409">
    <property type="term" value="F:5'-3' exonuclease activity"/>
    <property type="evidence" value="ECO:0007669"/>
    <property type="project" value="InterPro"/>
</dbReference>
<keyword evidence="10" id="KW-1185">Reference proteome</keyword>
<evidence type="ECO:0000313" key="10">
    <source>
        <dbReference type="Proteomes" id="UP000255328"/>
    </source>
</evidence>
<dbReference type="OrthoDB" id="9809852at2"/>
<dbReference type="PANTHER" id="PTHR30255">
    <property type="entry name" value="SINGLE-STRANDED-DNA-SPECIFIC EXONUCLEASE RECJ"/>
    <property type="match status" value="1"/>
</dbReference>
<dbReference type="RefSeq" id="WP_115270582.1">
    <property type="nucleotide sequence ID" value="NZ_CASFEE010000002.1"/>
</dbReference>
<dbReference type="Gene3D" id="3.10.310.30">
    <property type="match status" value="1"/>
</dbReference>
<dbReference type="InterPro" id="IPR004610">
    <property type="entry name" value="RecJ"/>
</dbReference>
<keyword evidence="5 9" id="KW-0269">Exonuclease</keyword>
<reference evidence="9 10" key="1">
    <citation type="submission" date="2018-06" db="EMBL/GenBank/DDBJ databases">
        <authorList>
            <consortium name="Pathogen Informatics"/>
            <person name="Doyle S."/>
        </authorList>
    </citation>
    <scope>NUCLEOTIDE SEQUENCE [LARGE SCALE GENOMIC DNA]</scope>
    <source>
        <strain evidence="9 10">NCTC10723</strain>
    </source>
</reference>
<dbReference type="EMBL" id="UGGU01000003">
    <property type="protein sequence ID" value="STO31881.1"/>
    <property type="molecule type" value="Genomic_DNA"/>
</dbReference>
<proteinExistence type="inferred from homology"/>
<feature type="domain" description="RecJ OB" evidence="8">
    <location>
        <begin position="453"/>
        <end position="560"/>
    </location>
</feature>
<feature type="domain" description="DHHA1" evidence="7">
    <location>
        <begin position="346"/>
        <end position="439"/>
    </location>
</feature>
<dbReference type="Gene3D" id="3.90.1640.30">
    <property type="match status" value="1"/>
</dbReference>
<gene>
    <name evidence="9" type="primary">recJ_2</name>
    <name evidence="9" type="ORF">NCTC10723_01343</name>
</gene>
<evidence type="ECO:0000259" key="7">
    <source>
        <dbReference type="Pfam" id="PF02272"/>
    </source>
</evidence>
<comment type="similarity">
    <text evidence="1">Belongs to the RecJ family.</text>
</comment>
<evidence type="ECO:0000259" key="6">
    <source>
        <dbReference type="Pfam" id="PF01368"/>
    </source>
</evidence>
<dbReference type="GO" id="GO:0006281">
    <property type="term" value="P:DNA repair"/>
    <property type="evidence" value="ECO:0007669"/>
    <property type="project" value="InterPro"/>
</dbReference>
<organism evidence="9 10">
    <name type="scientific">Fusobacterium necrogenes</name>
    <dbReference type="NCBI Taxonomy" id="858"/>
    <lineage>
        <taxon>Bacteria</taxon>
        <taxon>Fusobacteriati</taxon>
        <taxon>Fusobacteriota</taxon>
        <taxon>Fusobacteriia</taxon>
        <taxon>Fusobacteriales</taxon>
        <taxon>Fusobacteriaceae</taxon>
        <taxon>Fusobacterium</taxon>
    </lineage>
</organism>
<sequence>MTKWEYNPLPQSLIDMKAIEWKKNKLLTTLLLNRGFIDEESVDKFIDPKISDFRDPFKFEKMNSVVEKILVKRAKKEKIFIYGDYDVDGITAAVFLVKVFSEIGIEVDYYIPNRMEEGYGLDKKAIDFMKKRECKLVITVDTGVNSIEDVRYAESLGMDVIVTDHHKSTKDKEDDELLLLNPKLSDTYEFKYLSGAGVALKVAQGVYKKLNADMEKLYQYMDIVMIGTVADVVPMVDENRIIIKEGLKILSRTKVKGLMYLLKYLKFQNKEINTTDVSYFISPLINSLGRIGISKMGADFFLKNDEFEIYNIIEEMKKANKKRRELEKTIYDEADLKIKKMDRKNTKCAFLYSRKWHPGVIGVVSSRLSVKYNMPIALVALRDNIGKASCRSVRGVSIFNIFQTMKDKLVRFGGHDLASGFIVKQENLKEIERMFKENIDEIKMEQEQKILKIDMELPIEKVDNELFEAMKCLAPFGLDNPYSLFIDRNLAFEYIRKFGVNDRHFNGVIKKNGKSYHMVAFDMGHKINDIEPKIQKFDIVYYPEKVIYKGEEIIQIRIKDIKIKDDFYEIFTKKIKEEQ</sequence>
<evidence type="ECO:0000256" key="3">
    <source>
        <dbReference type="ARBA" id="ARBA00022722"/>
    </source>
</evidence>